<dbReference type="EMBL" id="LAPZ01000002">
    <property type="protein sequence ID" value="OSY88996.1"/>
    <property type="molecule type" value="Genomic_DNA"/>
</dbReference>
<dbReference type="RefSeq" id="WP_086029812.1">
    <property type="nucleotide sequence ID" value="NZ_LAPZ01000002.1"/>
</dbReference>
<name>A0A1Y2PER9_9FLAO</name>
<dbReference type="AlphaFoldDB" id="A0A1Y2PER9"/>
<keyword evidence="1" id="KW-0812">Transmembrane</keyword>
<evidence type="ECO:0000313" key="3">
    <source>
        <dbReference type="EMBL" id="OSY88996.1"/>
    </source>
</evidence>
<sequence length="444" mass="50002">MEERKDIERLFQEKFKNFEAAPSLEVWNAIENKLQKKKKRRVLPIWWFASGIAASLLIGILLFNKSNIKNDEVFEENPVVIEELKTDIKVLENPIKVEDSIQTEIVLNETKKEVNKKNKSEKDRKRISSGLIEKKIATQKPKEKREDKSEGFLSDQKNAMEKIFSKELEKKDIKTVIAKNNTVLSTNKKKDFIAELKKLDSTQVVVTNNKKKKWTVTPTVGVLNANSFSNASPLDQSLAANTSGNNSVSFGVKVDYKLNDKWSLQTGIYQQNVDFSANNLAVVSNVTGSDLNNVNYSSDVSFLISNNETLSDAVVLSGANIVSHNATLQQTYGYIEVPIEVKYTVLQNEKFNTRLISGFSTLFLNKNNLSLESSNTTRNVGKATNLNSVNFSGNFGLDFNYSLNKNFNLNISPIFKVQMNTFSNSANGFRPYTIGVYSGLSYKF</sequence>
<evidence type="ECO:0000256" key="1">
    <source>
        <dbReference type="SAM" id="Phobius"/>
    </source>
</evidence>
<feature type="domain" description="Outer membrane protein beta-barrel" evidence="2">
    <location>
        <begin position="210"/>
        <end position="411"/>
    </location>
</feature>
<keyword evidence="4" id="KW-1185">Reference proteome</keyword>
<evidence type="ECO:0000313" key="4">
    <source>
        <dbReference type="Proteomes" id="UP000194221"/>
    </source>
</evidence>
<dbReference type="Pfam" id="PF13568">
    <property type="entry name" value="OMP_b-brl_2"/>
    <property type="match status" value="1"/>
</dbReference>
<dbReference type="OrthoDB" id="1113942at2"/>
<dbReference type="STRING" id="1635173.WH52_04870"/>
<dbReference type="InParanoid" id="A0A1Y2PER9"/>
<proteinExistence type="predicted"/>
<comment type="caution">
    <text evidence="3">The sequence shown here is derived from an EMBL/GenBank/DDBJ whole genome shotgun (WGS) entry which is preliminary data.</text>
</comment>
<dbReference type="Proteomes" id="UP000194221">
    <property type="component" value="Unassembled WGS sequence"/>
</dbReference>
<reference evidence="3 4" key="1">
    <citation type="submission" date="2015-03" db="EMBL/GenBank/DDBJ databases">
        <title>Genome sequence of Tenacibaculum sp. S2-2, isolated from intestinal microbiota of sea cucumber, Apostichopus japonicas.</title>
        <authorList>
            <person name="Shao Z."/>
            <person name="Wang L."/>
            <person name="Li X."/>
        </authorList>
    </citation>
    <scope>NUCLEOTIDE SEQUENCE [LARGE SCALE GENOMIC DNA]</scope>
    <source>
        <strain evidence="3 4">S2-2</strain>
    </source>
</reference>
<protein>
    <recommendedName>
        <fullName evidence="2">Outer membrane protein beta-barrel domain-containing protein</fullName>
    </recommendedName>
</protein>
<dbReference type="InterPro" id="IPR025665">
    <property type="entry name" value="Beta-barrel_OMP_2"/>
</dbReference>
<evidence type="ECO:0000259" key="2">
    <source>
        <dbReference type="Pfam" id="PF13568"/>
    </source>
</evidence>
<feature type="transmembrane region" description="Helical" evidence="1">
    <location>
        <begin position="42"/>
        <end position="63"/>
    </location>
</feature>
<keyword evidence="1" id="KW-0472">Membrane</keyword>
<organism evidence="3 4">
    <name type="scientific">Tenacibaculum holothuriorum</name>
    <dbReference type="NCBI Taxonomy" id="1635173"/>
    <lineage>
        <taxon>Bacteria</taxon>
        <taxon>Pseudomonadati</taxon>
        <taxon>Bacteroidota</taxon>
        <taxon>Flavobacteriia</taxon>
        <taxon>Flavobacteriales</taxon>
        <taxon>Flavobacteriaceae</taxon>
        <taxon>Tenacibaculum</taxon>
    </lineage>
</organism>
<gene>
    <name evidence="3" type="ORF">WH52_04870</name>
</gene>
<accession>A0A1Y2PER9</accession>
<keyword evidence="1" id="KW-1133">Transmembrane helix</keyword>